<name>A0A9Q1JHQ5_9CARY</name>
<sequence length="380" mass="43698">MEEAWCILGDFNSVLYSGDIMGGTKVQDNEVSSFEDCVSTYELQELRSNRPRYLNFQVAPHSKALFNFVIWGDPTFFPLVESNLSKSSHKDPEVRPKLVLKNTKKALCSLNKSNFVNLRAQLSSVRAALEKSKAEWISYGDECTKYFFAKIKQRKTATYILALQDNQGQIKQGFAEVAEVMQQYYQKLLGKQNTQRMPIDPNANQAKSHLVCEGCDPALQKKCLDITGYQEEALSMRYLGAPITVSKLSKMEYRSLIEKIMGKIKLWFTRNLSFAGRAQLLNSVIFGIGIGLRNLAAWNKASIAKLVWMVALKKDIIWVKWPPPDYRWYWKKVVAIKELFKQGTTQEITWAWQGVNSYPVQREYNRLLGEQDHKDWSKCI</sequence>
<evidence type="ECO:0000313" key="2">
    <source>
        <dbReference type="Proteomes" id="UP001153076"/>
    </source>
</evidence>
<proteinExistence type="predicted"/>
<dbReference type="EMBL" id="JAKOGI010005625">
    <property type="protein sequence ID" value="KAJ8419283.1"/>
    <property type="molecule type" value="Genomic_DNA"/>
</dbReference>
<dbReference type="AlphaFoldDB" id="A0A9Q1JHQ5"/>
<gene>
    <name evidence="1" type="ORF">Cgig2_007606</name>
</gene>
<dbReference type="OrthoDB" id="2417874at2759"/>
<accession>A0A9Q1JHQ5</accession>
<reference evidence="1" key="1">
    <citation type="submission" date="2022-04" db="EMBL/GenBank/DDBJ databases">
        <title>Carnegiea gigantea Genome sequencing and assembly v2.</title>
        <authorList>
            <person name="Copetti D."/>
            <person name="Sanderson M.J."/>
            <person name="Burquez A."/>
            <person name="Wojciechowski M.F."/>
        </authorList>
    </citation>
    <scope>NUCLEOTIDE SEQUENCE</scope>
    <source>
        <strain evidence="1">SGP5-SGP5p</strain>
        <tissue evidence="1">Aerial part</tissue>
    </source>
</reference>
<dbReference type="PANTHER" id="PTHR33116">
    <property type="entry name" value="REVERSE TRANSCRIPTASE ZINC-BINDING DOMAIN-CONTAINING PROTEIN-RELATED-RELATED"/>
    <property type="match status" value="1"/>
</dbReference>
<dbReference type="PANTHER" id="PTHR33116:SF66">
    <property type="entry name" value="REVERSE TRANSCRIPTASE ZINC-BINDING DOMAIN-CONTAINING PROTEIN"/>
    <property type="match status" value="1"/>
</dbReference>
<keyword evidence="2" id="KW-1185">Reference proteome</keyword>
<evidence type="ECO:0000313" key="1">
    <source>
        <dbReference type="EMBL" id="KAJ8419283.1"/>
    </source>
</evidence>
<dbReference type="Proteomes" id="UP001153076">
    <property type="component" value="Unassembled WGS sequence"/>
</dbReference>
<comment type="caution">
    <text evidence="1">The sequence shown here is derived from an EMBL/GenBank/DDBJ whole genome shotgun (WGS) entry which is preliminary data.</text>
</comment>
<evidence type="ECO:0008006" key="3">
    <source>
        <dbReference type="Google" id="ProtNLM"/>
    </source>
</evidence>
<organism evidence="1 2">
    <name type="scientific">Carnegiea gigantea</name>
    <dbReference type="NCBI Taxonomy" id="171969"/>
    <lineage>
        <taxon>Eukaryota</taxon>
        <taxon>Viridiplantae</taxon>
        <taxon>Streptophyta</taxon>
        <taxon>Embryophyta</taxon>
        <taxon>Tracheophyta</taxon>
        <taxon>Spermatophyta</taxon>
        <taxon>Magnoliopsida</taxon>
        <taxon>eudicotyledons</taxon>
        <taxon>Gunneridae</taxon>
        <taxon>Pentapetalae</taxon>
        <taxon>Caryophyllales</taxon>
        <taxon>Cactineae</taxon>
        <taxon>Cactaceae</taxon>
        <taxon>Cactoideae</taxon>
        <taxon>Echinocereeae</taxon>
        <taxon>Carnegiea</taxon>
    </lineage>
</organism>
<protein>
    <recommendedName>
        <fullName evidence="3">Reverse transcriptase</fullName>
    </recommendedName>
</protein>